<keyword evidence="3" id="KW-1185">Reference proteome</keyword>
<organism evidence="2 3">
    <name type="scientific">Prevotella melaninogenica</name>
    <dbReference type="NCBI Taxonomy" id="28132"/>
    <lineage>
        <taxon>Bacteria</taxon>
        <taxon>Pseudomonadati</taxon>
        <taxon>Bacteroidota</taxon>
        <taxon>Bacteroidia</taxon>
        <taxon>Bacteroidales</taxon>
        <taxon>Prevotellaceae</taxon>
        <taxon>Prevotella</taxon>
    </lineage>
</organism>
<gene>
    <name evidence="2" type="ORF">J5A58_07050</name>
</gene>
<evidence type="ECO:0000313" key="3">
    <source>
        <dbReference type="Proteomes" id="UP000682195"/>
    </source>
</evidence>
<keyword evidence="1" id="KW-0732">Signal</keyword>
<dbReference type="Proteomes" id="UP000682195">
    <property type="component" value="Chromosome 1"/>
</dbReference>
<reference evidence="2 3" key="1">
    <citation type="submission" date="2021-03" db="EMBL/GenBank/DDBJ databases">
        <title>Human Oral Microbial Genomes.</title>
        <authorList>
            <person name="Johnston C.D."/>
            <person name="Chen T."/>
            <person name="Dewhirst F.E."/>
        </authorList>
    </citation>
    <scope>NUCLEOTIDE SEQUENCE [LARGE SCALE GENOMIC DNA]</scope>
    <source>
        <strain evidence="2 3">F0054</strain>
    </source>
</reference>
<proteinExistence type="predicted"/>
<dbReference type="EMBL" id="CP072361">
    <property type="protein sequence ID" value="QUB75273.1"/>
    <property type="molecule type" value="Genomic_DNA"/>
</dbReference>
<sequence>MARHFTLITIALFILGLFSHTGAMAQGQDAKHIWKGNSINDVADKSNEDMNTIYLYNVGTKKFLNTGSYWGTVAIGFNVGMPIHIKKNGYGKYKMEGPLGTGAGSLIAFGRRKDTPGPDNDINYNHVYVDRGTEFDHSKTTNRFGSGKHPNGIIDWTFTEISSGSGGKTYCISFYNEENQGYQGIHCLRMDKREYSNVNEIKFPNGINTSDKNCQWKIVTKKDLKEAFKEKYASDEAPSDATFLIYDQNFSRSSNYINKWVVNGVDWKYYKENNERAFTPADNRYTFYVGNGAVSPNYYMANYAGYTNANVRNVGNNAKANGSVTQSVQTIKKGWYKVSCNGFYNRSGNSRMVSKFFAKVKGSTASISNVSTTLNKFKCDFEYTKDELLRIYNGDDLEQSKGGQGRVTKESPYVKAGKLFERGKYINSVLVYVPHDNDILDIGVEIEGSTNERDWTCWDNVQLLYCGNNDIVLDERESSINYIKEQVDPINAGTLILKRTMKINTWNSIMLPVNLTVGQVKTAFGEDVKLSRQPKQHSTVKSRISFESVKLDVDDEEIAIEANKLYLIKPQKEPTGIEREDPYTKQLKSGRWLSIPAPYYVINNVSLTADPSKLSKYKDGVIKEDATTSTTPDEKLQFCGSVINQTNKVVPANSYALGSNDGKWYFTQNPLSIKGFRCWIATGSQAYAKTIRFFIDGVEEDMVTGIDNVVVENNNNEVMGTVYNLNGQVVRAGATSLEGLPKGIYIVNNKKYIVK</sequence>
<protein>
    <submittedName>
        <fullName evidence="2">Adhesin</fullName>
    </submittedName>
</protein>
<feature type="chain" id="PRO_5046719915" evidence="1">
    <location>
        <begin position="26"/>
        <end position="755"/>
    </location>
</feature>
<evidence type="ECO:0000313" key="2">
    <source>
        <dbReference type="EMBL" id="QUB75273.1"/>
    </source>
</evidence>
<name>A0ABX7XNW5_9BACT</name>
<accession>A0ABX7XNW5</accession>
<dbReference type="RefSeq" id="WP_211807356.1">
    <property type="nucleotide sequence ID" value="NZ_CP072361.1"/>
</dbReference>
<evidence type="ECO:0000256" key="1">
    <source>
        <dbReference type="SAM" id="SignalP"/>
    </source>
</evidence>
<feature type="signal peptide" evidence="1">
    <location>
        <begin position="1"/>
        <end position="25"/>
    </location>
</feature>